<dbReference type="InterPro" id="IPR013216">
    <property type="entry name" value="Methyltransf_11"/>
</dbReference>
<keyword evidence="2" id="KW-0489">Methyltransferase</keyword>
<evidence type="ECO:0000259" key="1">
    <source>
        <dbReference type="Pfam" id="PF08241"/>
    </source>
</evidence>
<reference evidence="2 3" key="1">
    <citation type="journal article" date="2016" name="Biochim. Biophys. Acta">
        <title>Characterization of red-shifted phycobilisomes isolated from the chlorophyll f-containing cyanobacterium Halomicronema hongdechloris.</title>
        <authorList>
            <person name="Li Y."/>
            <person name="Lin Y."/>
            <person name="Garvey C.J."/>
            <person name="Birch D."/>
            <person name="Corkery R.W."/>
            <person name="Loughlin P.C."/>
            <person name="Scheer H."/>
            <person name="Willows R.D."/>
            <person name="Chen M."/>
        </authorList>
    </citation>
    <scope>NUCLEOTIDE SEQUENCE [LARGE SCALE GENOMIC DNA]</scope>
    <source>
        <strain evidence="2 3">C2206</strain>
    </source>
</reference>
<sequence length="297" mass="35223">MIETSSFHTQRNQLEYLNIGCGHRFHHAWQNIDFISSNDKVSPCDLRDGIPFRDSFFQVVYHSHLLEHFSKESALRLTKECFRVIKPRGIIRIVVPDLEAIVNGYLFALDQVLSGNLSWDSNYEWMLLELFDQMIRNSPGGGIKSYFQRKDIPNENFVVERMGSEIKNIAEEQKKVYLHKNMQNQRICSPKKILRLVHRFFRYPIYRREYLLKLILGQDYKFLEIGRFRQSGEIHQWMYDRYSLRKLLNNCGFIGIVQRTAKESYIPNWESFNLDTEPDGSTYKPYSLFMEAIKPGL</sequence>
<protein>
    <submittedName>
        <fullName evidence="2">Methyltransferase domain protein</fullName>
    </submittedName>
</protein>
<dbReference type="STRING" id="1641165.XM38_22700"/>
<dbReference type="EMBL" id="CP021983">
    <property type="protein sequence ID" value="ASC71435.1"/>
    <property type="molecule type" value="Genomic_DNA"/>
</dbReference>
<dbReference type="InterPro" id="IPR029063">
    <property type="entry name" value="SAM-dependent_MTases_sf"/>
</dbReference>
<keyword evidence="2" id="KW-0808">Transferase</keyword>
<dbReference type="GO" id="GO:0008757">
    <property type="term" value="F:S-adenosylmethionine-dependent methyltransferase activity"/>
    <property type="evidence" value="ECO:0007669"/>
    <property type="project" value="InterPro"/>
</dbReference>
<gene>
    <name evidence="2" type="ORF">XM38_023870</name>
</gene>
<name>A0A1Z3HMD0_9CYAN</name>
<dbReference type="AlphaFoldDB" id="A0A1Z3HMD0"/>
<dbReference type="KEGG" id="hhg:XM38_023870"/>
<accession>A0A1Z3HMD0</accession>
<feature type="domain" description="Methyltransferase type 11" evidence="1">
    <location>
        <begin position="43"/>
        <end position="91"/>
    </location>
</feature>
<dbReference type="SUPFAM" id="SSF53335">
    <property type="entry name" value="S-adenosyl-L-methionine-dependent methyltransferases"/>
    <property type="match status" value="1"/>
</dbReference>
<dbReference type="GO" id="GO:0032259">
    <property type="term" value="P:methylation"/>
    <property type="evidence" value="ECO:0007669"/>
    <property type="project" value="UniProtKB-KW"/>
</dbReference>
<evidence type="ECO:0000313" key="3">
    <source>
        <dbReference type="Proteomes" id="UP000191901"/>
    </source>
</evidence>
<keyword evidence="3" id="KW-1185">Reference proteome</keyword>
<dbReference type="Proteomes" id="UP000191901">
    <property type="component" value="Chromosome"/>
</dbReference>
<dbReference type="OrthoDB" id="457170at2"/>
<dbReference type="RefSeq" id="WP_080813016.1">
    <property type="nucleotide sequence ID" value="NZ_CP021983.2"/>
</dbReference>
<dbReference type="Gene3D" id="3.40.50.150">
    <property type="entry name" value="Vaccinia Virus protein VP39"/>
    <property type="match status" value="1"/>
</dbReference>
<dbReference type="Pfam" id="PF08241">
    <property type="entry name" value="Methyltransf_11"/>
    <property type="match status" value="1"/>
</dbReference>
<organism evidence="2 3">
    <name type="scientific">Halomicronema hongdechloris C2206</name>
    <dbReference type="NCBI Taxonomy" id="1641165"/>
    <lineage>
        <taxon>Bacteria</taxon>
        <taxon>Bacillati</taxon>
        <taxon>Cyanobacteriota</taxon>
        <taxon>Cyanophyceae</taxon>
        <taxon>Nodosilineales</taxon>
        <taxon>Nodosilineaceae</taxon>
        <taxon>Halomicronema</taxon>
    </lineage>
</organism>
<evidence type="ECO:0000313" key="2">
    <source>
        <dbReference type="EMBL" id="ASC71435.1"/>
    </source>
</evidence>
<proteinExistence type="predicted"/>